<organism evidence="2 3">
    <name type="scientific">Rattus norvegicus</name>
    <name type="common">Rat</name>
    <dbReference type="NCBI Taxonomy" id="10116"/>
    <lineage>
        <taxon>Eukaryota</taxon>
        <taxon>Metazoa</taxon>
        <taxon>Chordata</taxon>
        <taxon>Craniata</taxon>
        <taxon>Vertebrata</taxon>
        <taxon>Euteleostomi</taxon>
        <taxon>Mammalia</taxon>
        <taxon>Eutheria</taxon>
        <taxon>Euarchontoglires</taxon>
        <taxon>Glires</taxon>
        <taxon>Rodentia</taxon>
        <taxon>Myomorpha</taxon>
        <taxon>Muroidea</taxon>
        <taxon>Muridae</taxon>
        <taxon>Murinae</taxon>
        <taxon>Rattus</taxon>
    </lineage>
</organism>
<dbReference type="EMBL" id="CH474108">
    <property type="protein sequence ID" value="EDL74917.1"/>
    <property type="molecule type" value="Genomic_DNA"/>
</dbReference>
<name>A6KSW4_RAT</name>
<evidence type="ECO:0000313" key="2">
    <source>
        <dbReference type="EMBL" id="EDL74917.1"/>
    </source>
</evidence>
<dbReference type="Proteomes" id="UP000234681">
    <property type="component" value="Chromosome 12"/>
</dbReference>
<accession>A6KSW4</accession>
<reference evidence="2 3" key="1">
    <citation type="submission" date="2005-07" db="EMBL/GenBank/DDBJ databases">
        <authorList>
            <person name="Mural R.J."/>
            <person name="Li P.W."/>
            <person name="Adams M.D."/>
            <person name="Amanatides P.G."/>
            <person name="Baden-Tillson H."/>
            <person name="Barnstead M."/>
            <person name="Chin S.H."/>
            <person name="Dew I."/>
            <person name="Evans C.A."/>
            <person name="Ferriera S."/>
            <person name="Flanigan M."/>
            <person name="Fosler C."/>
            <person name="Glodek A."/>
            <person name="Gu Z."/>
            <person name="Holt R.A."/>
            <person name="Jennings D."/>
            <person name="Kraft C.L."/>
            <person name="Lu F."/>
            <person name="Nguyen T."/>
            <person name="Nusskern D.R."/>
            <person name="Pfannkoch C.M."/>
            <person name="Sitter C."/>
            <person name="Sutton G.G."/>
            <person name="Venter J.C."/>
            <person name="Wang Z."/>
            <person name="Woodage T."/>
            <person name="Zheng X.H."/>
            <person name="Zhong F."/>
        </authorList>
    </citation>
    <scope>NUCLEOTIDE SEQUENCE [LARGE SCALE GENOMIC DNA]</scope>
    <source>
        <strain>BN</strain>
        <strain evidence="3">Sprague-Dawley</strain>
    </source>
</reference>
<sequence length="78" mass="8570">MALPHREPEPAPQGRWDELPPEVSAQLASRPGYPAFWRVPARGRSYNRNRTANAGPCGGRARRSLGGSDFRCARLVLG</sequence>
<feature type="region of interest" description="Disordered" evidence="1">
    <location>
        <begin position="1"/>
        <end position="24"/>
    </location>
</feature>
<evidence type="ECO:0000313" key="3">
    <source>
        <dbReference type="Proteomes" id="UP000234681"/>
    </source>
</evidence>
<proteinExistence type="predicted"/>
<gene>
    <name evidence="2" type="ORF">rCG_40739</name>
</gene>
<evidence type="ECO:0000256" key="1">
    <source>
        <dbReference type="SAM" id="MobiDB-lite"/>
    </source>
</evidence>
<protein>
    <submittedName>
        <fullName evidence="2">RCG40739</fullName>
    </submittedName>
</protein>
<dbReference type="AlphaFoldDB" id="A6KSW4"/>